<organism evidence="2 3">
    <name type="scientific">Ligilactobacillus agilis DSM 20509</name>
    <dbReference type="NCBI Taxonomy" id="1423718"/>
    <lineage>
        <taxon>Bacteria</taxon>
        <taxon>Bacillati</taxon>
        <taxon>Bacillota</taxon>
        <taxon>Bacilli</taxon>
        <taxon>Lactobacillales</taxon>
        <taxon>Lactobacillaceae</taxon>
        <taxon>Ligilactobacillus</taxon>
    </lineage>
</organism>
<dbReference type="RefSeq" id="WP_056975868.1">
    <property type="nucleotide sequence ID" value="NZ_AYYP01000010.1"/>
</dbReference>
<evidence type="ECO:0000313" key="3">
    <source>
        <dbReference type="Proteomes" id="UP000051008"/>
    </source>
</evidence>
<dbReference type="InterPro" id="IPR006520">
    <property type="entry name" value="Dit_BPSPP_N"/>
</dbReference>
<dbReference type="Gene3D" id="2.40.30.200">
    <property type="match status" value="1"/>
</dbReference>
<name>A0A0R2AEQ8_9LACO</name>
<dbReference type="InterPro" id="IPR008841">
    <property type="entry name" value="Siphovirus-type_tail_N"/>
</dbReference>
<comment type="caution">
    <text evidence="2">The sequence shown here is derived from an EMBL/GenBank/DDBJ whole genome shotgun (WGS) entry which is preliminary data.</text>
</comment>
<dbReference type="OrthoDB" id="3078561at2"/>
<dbReference type="EMBL" id="AYYP01000010">
    <property type="protein sequence ID" value="KRM65832.1"/>
    <property type="molecule type" value="Genomic_DNA"/>
</dbReference>
<dbReference type="AlphaFoldDB" id="A0A0R2AEQ8"/>
<reference evidence="2 3" key="1">
    <citation type="journal article" date="2015" name="Genome Announc.">
        <title>Expanding the biotechnology potential of lactobacilli through comparative genomics of 213 strains and associated genera.</title>
        <authorList>
            <person name="Sun Z."/>
            <person name="Harris H.M."/>
            <person name="McCann A."/>
            <person name="Guo C."/>
            <person name="Argimon S."/>
            <person name="Zhang W."/>
            <person name="Yang X."/>
            <person name="Jeffery I.B."/>
            <person name="Cooney J.C."/>
            <person name="Kagawa T.F."/>
            <person name="Liu W."/>
            <person name="Song Y."/>
            <person name="Salvetti E."/>
            <person name="Wrobel A."/>
            <person name="Rasinkangas P."/>
            <person name="Parkhill J."/>
            <person name="Rea M.C."/>
            <person name="O'Sullivan O."/>
            <person name="Ritari J."/>
            <person name="Douillard F.P."/>
            <person name="Paul Ross R."/>
            <person name="Yang R."/>
            <person name="Briner A.E."/>
            <person name="Felis G.E."/>
            <person name="de Vos W.M."/>
            <person name="Barrangou R."/>
            <person name="Klaenhammer T.R."/>
            <person name="Caufield P.W."/>
            <person name="Cui Y."/>
            <person name="Zhang H."/>
            <person name="O'Toole P.W."/>
        </authorList>
    </citation>
    <scope>NUCLEOTIDE SEQUENCE [LARGE SCALE GENOMIC DNA]</scope>
    <source>
        <strain evidence="2 3">DSM 20509</strain>
    </source>
</reference>
<evidence type="ECO:0000259" key="1">
    <source>
        <dbReference type="Pfam" id="PF05709"/>
    </source>
</evidence>
<keyword evidence="3" id="KW-1185">Reference proteome</keyword>
<dbReference type="NCBIfam" id="TIGR01633">
    <property type="entry name" value="phi3626_gp14_N"/>
    <property type="match status" value="1"/>
</dbReference>
<feature type="domain" description="Siphovirus-type tail component RIFT-related" evidence="1">
    <location>
        <begin position="23"/>
        <end position="124"/>
    </location>
</feature>
<accession>A0A0R2AEQ8</accession>
<sequence length="257" mass="28187">MGFVYNGINSKNMKIKAKLTRWQASPALRNSYEVVPGKAGVADFGCDSSERIITISCNVYPQKSFADLVSVLDSIAEWLNPMNGLKQLVLEDIPDRYFYARLTEQVDCERLLRTAGAFELKFICPDPHAYALIDEQFTISSVGAHEIKRLTGNADSEPVYQLKGIISSSSSTYISITTNGKELRVFGALAADEVLVIDSGLVTAKITDANGNTLRNGLAGLDELNFPILHKGENEITVSVAGATFSELKIMAKSRWR</sequence>
<dbReference type="PATRIC" id="fig|1423718.3.peg.892"/>
<gene>
    <name evidence="2" type="ORF">FC14_GL000851</name>
</gene>
<protein>
    <recommendedName>
        <fullName evidence="1">Siphovirus-type tail component RIFT-related domain-containing protein</fullName>
    </recommendedName>
</protein>
<evidence type="ECO:0000313" key="2">
    <source>
        <dbReference type="EMBL" id="KRM65832.1"/>
    </source>
</evidence>
<proteinExistence type="predicted"/>
<dbReference type="Pfam" id="PF05709">
    <property type="entry name" value="Sipho_tail"/>
    <property type="match status" value="1"/>
</dbReference>
<dbReference type="Proteomes" id="UP000051008">
    <property type="component" value="Unassembled WGS sequence"/>
</dbReference>